<dbReference type="EMBL" id="ACMP01000078">
    <property type="protein sequence ID" value="EEL70370.1"/>
    <property type="molecule type" value="Genomic_DNA"/>
</dbReference>
<comment type="caution">
    <text evidence="5">The sequence shown here is derived from an EMBL/GenBank/DDBJ whole genome shotgun (WGS) entry which is preliminary data.</text>
</comment>
<evidence type="ECO:0000256" key="1">
    <source>
        <dbReference type="ARBA" id="ARBA00008361"/>
    </source>
</evidence>
<comment type="similarity">
    <text evidence="1">Belongs to the methyltransferase superfamily.</text>
</comment>
<evidence type="ECO:0000256" key="3">
    <source>
        <dbReference type="ARBA" id="ARBA00022679"/>
    </source>
</evidence>
<reference evidence="5" key="1">
    <citation type="journal article" date="2012" name="Genome Res.">
        <title>Genomic characterization of the Bacillus cereus sensu lato species: Backdrop to the evolution of Bacillus anthracis.</title>
        <authorList>
            <person name="Zwick M.E."/>
            <person name="Joseph S.J."/>
            <person name="Didelot X."/>
            <person name="Chen P.E."/>
            <person name="Bishop-Lilly K.A."/>
            <person name="Stewart A.C."/>
            <person name="Willner K."/>
            <person name="Nolan N."/>
            <person name="Lentz S."/>
            <person name="Thomason M.K."/>
            <person name="Sozhamannan S."/>
            <person name="Mateczun A.J."/>
            <person name="Du L."/>
            <person name="Read T.D."/>
        </authorList>
    </citation>
    <scope>NUCLEOTIDE SEQUENCE [LARGE SCALE GENOMIC DNA]</scope>
    <source>
        <strain evidence="5">AH603</strain>
    </source>
</reference>
<accession>C2XVE2</accession>
<dbReference type="PANTHER" id="PTHR44942:SF4">
    <property type="entry name" value="METHYLTRANSFERASE TYPE 11 DOMAIN-CONTAINING PROTEIN"/>
    <property type="match status" value="1"/>
</dbReference>
<keyword evidence="3 5" id="KW-0808">Transferase</keyword>
<dbReference type="InterPro" id="IPR013216">
    <property type="entry name" value="Methyltransf_11"/>
</dbReference>
<evidence type="ECO:0000313" key="5">
    <source>
        <dbReference type="EMBL" id="EEL70370.1"/>
    </source>
</evidence>
<sequence>MNTYRKKMIKMSKEELVKQQFGSNAEKYVESKIHAKGPDLQYVVQQVETRHNTRLLDIATGGGHVANLLAPMFKEVVALDLTEKMLEKAKGFIEGNGHENVSFVAGNAENLPFADESFDTITCRIAAHHFVDPLQFIFEVNRTLEDNGLFILIDNVSPENNEFDTFYNFIEKKRDPSHERALKKTEWITLLEKHGLQMQSCHTFDKKFDFDWWCDMMDVPMQKRVKLTECMMKTSNEMQGFFKIQFENNKIESFYTEMALFVCKKSSTLKR</sequence>
<dbReference type="Gene3D" id="3.40.50.150">
    <property type="entry name" value="Vaccinia Virus protein VP39"/>
    <property type="match status" value="1"/>
</dbReference>
<gene>
    <name evidence="5" type="ORF">bcere0026_26680</name>
</gene>
<evidence type="ECO:0000259" key="4">
    <source>
        <dbReference type="Pfam" id="PF08241"/>
    </source>
</evidence>
<keyword evidence="2 5" id="KW-0489">Methyltransferase</keyword>
<dbReference type="InterPro" id="IPR029063">
    <property type="entry name" value="SAM-dependent_MTases_sf"/>
</dbReference>
<dbReference type="PANTHER" id="PTHR44942">
    <property type="entry name" value="METHYLTRANSF_11 DOMAIN-CONTAINING PROTEIN"/>
    <property type="match status" value="1"/>
</dbReference>
<dbReference type="CDD" id="cd02440">
    <property type="entry name" value="AdoMet_MTases"/>
    <property type="match status" value="1"/>
</dbReference>
<organism evidence="5">
    <name type="scientific">Bacillus mycoides</name>
    <dbReference type="NCBI Taxonomy" id="1405"/>
    <lineage>
        <taxon>Bacteria</taxon>
        <taxon>Bacillati</taxon>
        <taxon>Bacillota</taxon>
        <taxon>Bacilli</taxon>
        <taxon>Bacillales</taxon>
        <taxon>Bacillaceae</taxon>
        <taxon>Bacillus</taxon>
        <taxon>Bacillus cereus group</taxon>
    </lineage>
</organism>
<dbReference type="AlphaFoldDB" id="C2XVE2"/>
<dbReference type="GO" id="GO:0032259">
    <property type="term" value="P:methylation"/>
    <property type="evidence" value="ECO:0007669"/>
    <property type="project" value="UniProtKB-KW"/>
</dbReference>
<dbReference type="HOGENOM" id="CLU_037990_10_0_9"/>
<evidence type="ECO:0000256" key="2">
    <source>
        <dbReference type="ARBA" id="ARBA00022603"/>
    </source>
</evidence>
<dbReference type="GO" id="GO:0008757">
    <property type="term" value="F:S-adenosylmethionine-dependent methyltransferase activity"/>
    <property type="evidence" value="ECO:0007669"/>
    <property type="project" value="InterPro"/>
</dbReference>
<dbReference type="Proteomes" id="UP000001753">
    <property type="component" value="Chromosome"/>
</dbReference>
<dbReference type="SUPFAM" id="SSF53335">
    <property type="entry name" value="S-adenosyl-L-methionine-dependent methyltransferases"/>
    <property type="match status" value="1"/>
</dbReference>
<name>C2XVE2_BACMY</name>
<feature type="domain" description="Methyltransferase type 11" evidence="4">
    <location>
        <begin position="56"/>
        <end position="152"/>
    </location>
</feature>
<dbReference type="InterPro" id="IPR051052">
    <property type="entry name" value="Diverse_substrate_MTase"/>
</dbReference>
<proteinExistence type="inferred from homology"/>
<protein>
    <submittedName>
        <fullName evidence="5">Methyltransferase type 11</fullName>
    </submittedName>
</protein>
<dbReference type="Pfam" id="PF08241">
    <property type="entry name" value="Methyltransf_11"/>
    <property type="match status" value="1"/>
</dbReference>